<dbReference type="InterPro" id="IPR050707">
    <property type="entry name" value="HTH_MetabolicPath_Reg"/>
</dbReference>
<dbReference type="InterPro" id="IPR036390">
    <property type="entry name" value="WH_DNA-bd_sf"/>
</dbReference>
<dbReference type="InterPro" id="IPR005471">
    <property type="entry name" value="Tscrpt_reg_IclR_N"/>
</dbReference>
<comment type="caution">
    <text evidence="2">The sequence shown here is derived from an EMBL/GenBank/DDBJ whole genome shotgun (WGS) entry which is preliminary data.</text>
</comment>
<gene>
    <name evidence="2" type="ORF">P3W55_28990</name>
</gene>
<accession>A0AAW6PHJ8</accession>
<dbReference type="SUPFAM" id="SSF46785">
    <property type="entry name" value="Winged helix' DNA-binding domain"/>
    <property type="match status" value="1"/>
</dbReference>
<dbReference type="GO" id="GO:0045892">
    <property type="term" value="P:negative regulation of DNA-templated transcription"/>
    <property type="evidence" value="ECO:0007669"/>
    <property type="project" value="TreeGrafter"/>
</dbReference>
<evidence type="ECO:0000313" key="2">
    <source>
        <dbReference type="EMBL" id="MDF3845763.1"/>
    </source>
</evidence>
<dbReference type="EMBL" id="JARJLR010000483">
    <property type="protein sequence ID" value="MDF3845763.1"/>
    <property type="molecule type" value="Genomic_DNA"/>
</dbReference>
<proteinExistence type="predicted"/>
<evidence type="ECO:0000259" key="1">
    <source>
        <dbReference type="Pfam" id="PF09339"/>
    </source>
</evidence>
<dbReference type="AlphaFoldDB" id="A0AAW6PHJ8"/>
<dbReference type="Proteomes" id="UP001220662">
    <property type="component" value="Unassembled WGS sequence"/>
</dbReference>
<reference evidence="2" key="1">
    <citation type="submission" date="2023-03" db="EMBL/GenBank/DDBJ databases">
        <title>Draft assemblies of triclosan tolerant bacteria isolated from returned activated sludge.</title>
        <authorList>
            <person name="Van Hamelsveld S."/>
        </authorList>
    </citation>
    <scope>NUCLEOTIDE SEQUENCE</scope>
    <source>
        <strain evidence="2">GW210015_S63</strain>
    </source>
</reference>
<evidence type="ECO:0000313" key="3">
    <source>
        <dbReference type="Proteomes" id="UP001220662"/>
    </source>
</evidence>
<protein>
    <submittedName>
        <fullName evidence="2">Helix-turn-helix domain-containing protein</fullName>
    </submittedName>
</protein>
<dbReference type="InterPro" id="IPR036388">
    <property type="entry name" value="WH-like_DNA-bd_sf"/>
</dbReference>
<dbReference type="RefSeq" id="WP_069861410.1">
    <property type="nucleotide sequence ID" value="NZ_BDGS01000001.1"/>
</dbReference>
<dbReference type="GO" id="GO:0003700">
    <property type="term" value="F:DNA-binding transcription factor activity"/>
    <property type="evidence" value="ECO:0007669"/>
    <property type="project" value="TreeGrafter"/>
</dbReference>
<dbReference type="GO" id="GO:0003677">
    <property type="term" value="F:DNA binding"/>
    <property type="evidence" value="ECO:0007669"/>
    <property type="project" value="InterPro"/>
</dbReference>
<dbReference type="PANTHER" id="PTHR30136">
    <property type="entry name" value="HELIX-TURN-HELIX TRANSCRIPTIONAL REGULATOR, ICLR FAMILY"/>
    <property type="match status" value="1"/>
</dbReference>
<dbReference type="PANTHER" id="PTHR30136:SF35">
    <property type="entry name" value="HTH-TYPE TRANSCRIPTIONAL REGULATOR RV1719"/>
    <property type="match status" value="1"/>
</dbReference>
<dbReference type="Pfam" id="PF09339">
    <property type="entry name" value="HTH_IclR"/>
    <property type="match status" value="1"/>
</dbReference>
<organism evidence="2 3">
    <name type="scientific">Pseudomonas citronellolis</name>
    <dbReference type="NCBI Taxonomy" id="53408"/>
    <lineage>
        <taxon>Bacteria</taxon>
        <taxon>Pseudomonadati</taxon>
        <taxon>Pseudomonadota</taxon>
        <taxon>Gammaproteobacteria</taxon>
        <taxon>Pseudomonadales</taxon>
        <taxon>Pseudomonadaceae</taxon>
        <taxon>Pseudomonas</taxon>
    </lineage>
</organism>
<feature type="domain" description="HTH iclR-type" evidence="1">
    <location>
        <begin position="10"/>
        <end position="60"/>
    </location>
</feature>
<name>A0AAW6PHJ8_9PSED</name>
<dbReference type="Gene3D" id="1.10.10.10">
    <property type="entry name" value="Winged helix-like DNA-binding domain superfamily/Winged helix DNA-binding domain"/>
    <property type="match status" value="1"/>
</dbReference>
<sequence>MSTANRPTSSAARVLRVLKALRGHTLRGLSNTELAQALGESPANITRYMDLLIEEGFATRLDTGRFAPSIALLQIAQAHANEMASAQQRINEINQRVLAGASL</sequence>